<accession>A0A7M2WVB6</accession>
<keyword evidence="2" id="KW-0812">Transmembrane</keyword>
<feature type="transmembrane region" description="Helical" evidence="2">
    <location>
        <begin position="76"/>
        <end position="97"/>
    </location>
</feature>
<dbReference type="Proteomes" id="UP000593765">
    <property type="component" value="Chromosome"/>
</dbReference>
<feature type="region of interest" description="Disordered" evidence="1">
    <location>
        <begin position="239"/>
        <end position="267"/>
    </location>
</feature>
<keyword evidence="4" id="KW-1185">Reference proteome</keyword>
<protein>
    <submittedName>
        <fullName evidence="3">Uncharacterized protein</fullName>
    </submittedName>
</protein>
<evidence type="ECO:0000256" key="1">
    <source>
        <dbReference type="SAM" id="MobiDB-lite"/>
    </source>
</evidence>
<sequence>MRLRRSSAGELFAHFADGLLKLSNLIAKDLDLLVKFRVSIGDRGRLAGGTGHPPGLRLLGTGVRTRGVGTRSVRTAGLFATGLGLLLWPAVTGAAALRSARLRSISTFRTGTIAIAAVAAAEVQAASIRLAARCFSTGRFPAGHVSTRSFPARRISTARLTTVSLTTTRLASAGFSPALVVSLAIAVRTTRLSLTAGRGPIAFVCGSRRRHDHSQSECSGQCGQPKSLRHECLLSRGPAMRRGVSATGAGRLGSPRRDRREGYRHDVPLRLEVRRSGGSDDRRRQF</sequence>
<feature type="compositionally biased region" description="Basic and acidic residues" evidence="1">
    <location>
        <begin position="255"/>
        <end position="267"/>
    </location>
</feature>
<dbReference type="RefSeq" id="WP_206292361.1">
    <property type="nucleotide sequence ID" value="NZ_CP063458.1"/>
</dbReference>
<evidence type="ECO:0000256" key="2">
    <source>
        <dbReference type="SAM" id="Phobius"/>
    </source>
</evidence>
<evidence type="ECO:0000313" key="3">
    <source>
        <dbReference type="EMBL" id="QOV89329.1"/>
    </source>
</evidence>
<dbReference type="KEGG" id="hbs:IPV69_24495"/>
<keyword evidence="2" id="KW-1133">Transmembrane helix</keyword>
<dbReference type="AlphaFoldDB" id="A0A7M2WVB6"/>
<reference evidence="3 4" key="1">
    <citation type="submission" date="2020-10" db="EMBL/GenBank/DDBJ databases">
        <title>Wide distribution of Phycisphaera-like planctomycetes from WD2101 soil group in peatlands and genome analysis of the first cultivated representative.</title>
        <authorList>
            <person name="Dedysh S.N."/>
            <person name="Beletsky A.V."/>
            <person name="Ivanova A."/>
            <person name="Kulichevskaya I.S."/>
            <person name="Suzina N.E."/>
            <person name="Philippov D.A."/>
            <person name="Rakitin A.L."/>
            <person name="Mardanov A.V."/>
            <person name="Ravin N.V."/>
        </authorList>
    </citation>
    <scope>NUCLEOTIDE SEQUENCE [LARGE SCALE GENOMIC DNA]</scope>
    <source>
        <strain evidence="3 4">M1803</strain>
    </source>
</reference>
<organism evidence="3 4">
    <name type="scientific">Humisphaera borealis</name>
    <dbReference type="NCBI Taxonomy" id="2807512"/>
    <lineage>
        <taxon>Bacteria</taxon>
        <taxon>Pseudomonadati</taxon>
        <taxon>Planctomycetota</taxon>
        <taxon>Phycisphaerae</taxon>
        <taxon>Tepidisphaerales</taxon>
        <taxon>Tepidisphaeraceae</taxon>
        <taxon>Humisphaera</taxon>
    </lineage>
</organism>
<evidence type="ECO:0000313" key="4">
    <source>
        <dbReference type="Proteomes" id="UP000593765"/>
    </source>
</evidence>
<keyword evidence="2" id="KW-0472">Membrane</keyword>
<name>A0A7M2WVB6_9BACT</name>
<dbReference type="EMBL" id="CP063458">
    <property type="protein sequence ID" value="QOV89329.1"/>
    <property type="molecule type" value="Genomic_DNA"/>
</dbReference>
<proteinExistence type="predicted"/>
<gene>
    <name evidence="3" type="ORF">IPV69_24495</name>
</gene>